<name>A0A7W5CJ62_9MICO</name>
<dbReference type="SMART" id="SM00347">
    <property type="entry name" value="HTH_MARR"/>
    <property type="match status" value="1"/>
</dbReference>
<dbReference type="AlphaFoldDB" id="A0A7W5CJ62"/>
<dbReference type="SUPFAM" id="SSF46785">
    <property type="entry name" value="Winged helix' DNA-binding domain"/>
    <property type="match status" value="1"/>
</dbReference>
<dbReference type="Pfam" id="PF12802">
    <property type="entry name" value="MarR_2"/>
    <property type="match status" value="1"/>
</dbReference>
<reference evidence="2 3" key="1">
    <citation type="submission" date="2020-08" db="EMBL/GenBank/DDBJ databases">
        <title>Genomic Encyclopedia of Type Strains, Phase III (KMG-III): the genomes of soil and plant-associated and newly described type strains.</title>
        <authorList>
            <person name="Whitman W."/>
        </authorList>
    </citation>
    <scope>NUCLEOTIDE SEQUENCE [LARGE SCALE GENOMIC DNA]</scope>
    <source>
        <strain evidence="2 3">CECT 8356</strain>
    </source>
</reference>
<dbReference type="PANTHER" id="PTHR33164:SF43">
    <property type="entry name" value="HTH-TYPE TRANSCRIPTIONAL REPRESSOR YETL"/>
    <property type="match status" value="1"/>
</dbReference>
<dbReference type="RefSeq" id="WP_343054695.1">
    <property type="nucleotide sequence ID" value="NZ_JACHXY010000002.1"/>
</dbReference>
<proteinExistence type="predicted"/>
<keyword evidence="2" id="KW-0238">DNA-binding</keyword>
<dbReference type="GO" id="GO:0003677">
    <property type="term" value="F:DNA binding"/>
    <property type="evidence" value="ECO:0007669"/>
    <property type="project" value="UniProtKB-KW"/>
</dbReference>
<evidence type="ECO:0000313" key="2">
    <source>
        <dbReference type="EMBL" id="MBB3158616.1"/>
    </source>
</evidence>
<dbReference type="Gene3D" id="1.10.10.10">
    <property type="entry name" value="Winged helix-like DNA-binding domain superfamily/Winged helix DNA-binding domain"/>
    <property type="match status" value="1"/>
</dbReference>
<accession>A0A7W5CJ62</accession>
<dbReference type="InterPro" id="IPR000835">
    <property type="entry name" value="HTH_MarR-typ"/>
</dbReference>
<dbReference type="PROSITE" id="PS50995">
    <property type="entry name" value="HTH_MARR_2"/>
    <property type="match status" value="1"/>
</dbReference>
<dbReference type="Proteomes" id="UP000543579">
    <property type="component" value="Unassembled WGS sequence"/>
</dbReference>
<sequence length="159" mass="17809">MSTVTSPVSSFDIRPRVTQSLRAIQTLSDALDRMHSGMKGAMDMNASDLATLRMLTIREHRGQMVSPHDVAAHLRISTASTTKLIDRLVASGHLERRPHPSDGRARVVVLTDKSRREFFEHFGVHLVAMREIADRFDDSQLAVVSRFIDELTEAITTDD</sequence>
<protein>
    <submittedName>
        <fullName evidence="2">DNA-binding MarR family transcriptional regulator</fullName>
    </submittedName>
</protein>
<dbReference type="GO" id="GO:0003700">
    <property type="term" value="F:DNA-binding transcription factor activity"/>
    <property type="evidence" value="ECO:0007669"/>
    <property type="project" value="InterPro"/>
</dbReference>
<gene>
    <name evidence="2" type="ORF">FHS07_002312</name>
</gene>
<feature type="domain" description="HTH marR-type" evidence="1">
    <location>
        <begin position="17"/>
        <end position="153"/>
    </location>
</feature>
<dbReference type="InterPro" id="IPR036390">
    <property type="entry name" value="WH_DNA-bd_sf"/>
</dbReference>
<dbReference type="PANTHER" id="PTHR33164">
    <property type="entry name" value="TRANSCRIPTIONAL REGULATOR, MARR FAMILY"/>
    <property type="match status" value="1"/>
</dbReference>
<dbReference type="GO" id="GO:0006950">
    <property type="term" value="P:response to stress"/>
    <property type="evidence" value="ECO:0007669"/>
    <property type="project" value="TreeGrafter"/>
</dbReference>
<dbReference type="InterPro" id="IPR036388">
    <property type="entry name" value="WH-like_DNA-bd_sf"/>
</dbReference>
<dbReference type="InterPro" id="IPR039422">
    <property type="entry name" value="MarR/SlyA-like"/>
</dbReference>
<comment type="caution">
    <text evidence="2">The sequence shown here is derived from an EMBL/GenBank/DDBJ whole genome shotgun (WGS) entry which is preliminary data.</text>
</comment>
<dbReference type="EMBL" id="JACHXY010000002">
    <property type="protein sequence ID" value="MBB3158616.1"/>
    <property type="molecule type" value="Genomic_DNA"/>
</dbReference>
<evidence type="ECO:0000313" key="3">
    <source>
        <dbReference type="Proteomes" id="UP000543579"/>
    </source>
</evidence>
<dbReference type="PRINTS" id="PR00598">
    <property type="entry name" value="HTHMARR"/>
</dbReference>
<evidence type="ECO:0000259" key="1">
    <source>
        <dbReference type="PROSITE" id="PS50995"/>
    </source>
</evidence>
<organism evidence="2 3">
    <name type="scientific">Microbacterium proteolyticum</name>
    <dbReference type="NCBI Taxonomy" id="1572644"/>
    <lineage>
        <taxon>Bacteria</taxon>
        <taxon>Bacillati</taxon>
        <taxon>Actinomycetota</taxon>
        <taxon>Actinomycetes</taxon>
        <taxon>Micrococcales</taxon>
        <taxon>Microbacteriaceae</taxon>
        <taxon>Microbacterium</taxon>
    </lineage>
</organism>